<dbReference type="InterPro" id="IPR035979">
    <property type="entry name" value="RBD_domain_sf"/>
</dbReference>
<sequence length="920" mass="98644">MNIQPEFTNEFETTKLPAQHAGKLNAFGTNNYRASFTSYPNSNRTHPINTSTFRDTHNFYQPTNDVFSPQSTSSMQSYDSHGSFDFGNPQAGGLNGHKGFLDSYNANAVSLLSHHNNPKTNGPMLQQQAHGKYTNPHQPSGSVRFTSQTPYGPHIPVNAGGGAVNGPTAPTNTVASAPSNNPPQEEISTIFVVGFPEDMQEREFQNMFTFSPGFEAATLKIPNKEYTSYGARGYQGYSGSNDPYNLVTVNQGGVVVDGGRDGTMSSWPAPGDDGTSGHFVANGGNQGTRKQIIGFAKFKSREYALEARDVLQGRRVDIEKGAVLKAEMAKKNLHTKRGVGPVAGPALTGPPPPPNQLQNAPHMNGVNIHVQEPFVPNDPYARPDAIDLARPGAWRDQLQRDVHAVTNGIGSGYSDFHLRSDREEEELRSRRERESSLYSAMGFPGAVGQGSATRGPRERAEEEERRRKEKESLRLSASNAAFDAFHSVPIGGPPPLSRQNSGINGVSLMPPPMESGSSLASSPHLANAFAAAPNVNQQSAFNAQHHEELAGPWDHVAVNASRSSSQRSTSPEDEPLFSPPGEGIRYDATQNRATSESSSSSVAGSQTQGVIGGPGSVADDSEIDLSKVMTELVLNTDNGTTSPQLPSPASGASSRNAVDQNPPINTLYVGNLPTSPAPLGYPPEYLEDAIRQLFSQQPGYRRLCYRQKNNGPMCFVEFADVNYATKALNELYGNTLNGLVKHGGIRLSYSKNPLGVRTPTSATSPNGSLSQQQQAAEIIQSQQDQFRNGEENPQPTPTGVRRDGSAGNYGNSFMTSPPPRFTSPPATHFGQQSLTSVSNHFPHRANGGSLSSLYSYNLAAASGLGVNPSSTAFSPFGISSPPTIPEQSVSDELSSLHSSQHFSHRTFTPPVNNVEATRAG</sequence>
<protein>
    <recommendedName>
        <fullName evidence="4">RRM domain-containing protein</fullName>
    </recommendedName>
</protein>
<dbReference type="SMART" id="SM00360">
    <property type="entry name" value="RRM"/>
    <property type="match status" value="1"/>
</dbReference>
<evidence type="ECO:0000313" key="6">
    <source>
        <dbReference type="Proteomes" id="UP000290288"/>
    </source>
</evidence>
<evidence type="ECO:0000256" key="1">
    <source>
        <dbReference type="ARBA" id="ARBA00022884"/>
    </source>
</evidence>
<reference evidence="5 6" key="1">
    <citation type="submission" date="2019-01" db="EMBL/GenBank/DDBJ databases">
        <title>Draft genome sequence of Psathyrella aberdarensis IHI B618.</title>
        <authorList>
            <person name="Buettner E."/>
            <person name="Kellner H."/>
        </authorList>
    </citation>
    <scope>NUCLEOTIDE SEQUENCE [LARGE SCALE GENOMIC DNA]</scope>
    <source>
        <strain evidence="5 6">IHI B618</strain>
    </source>
</reference>
<evidence type="ECO:0000259" key="4">
    <source>
        <dbReference type="PROSITE" id="PS50102"/>
    </source>
</evidence>
<feature type="compositionally biased region" description="Polar residues" evidence="3">
    <location>
        <begin position="650"/>
        <end position="664"/>
    </location>
</feature>
<dbReference type="OrthoDB" id="431169at2759"/>
<dbReference type="STRING" id="2316362.A0A4Q2DVM1"/>
<feature type="region of interest" description="Disordered" evidence="3">
    <location>
        <begin position="410"/>
        <end position="521"/>
    </location>
</feature>
<feature type="compositionally biased region" description="Low complexity" evidence="3">
    <location>
        <begin position="770"/>
        <end position="785"/>
    </location>
</feature>
<feature type="compositionally biased region" description="Low complexity" evidence="3">
    <location>
        <begin position="593"/>
        <end position="609"/>
    </location>
</feature>
<gene>
    <name evidence="5" type="ORF">EST38_g1506</name>
</gene>
<feature type="region of interest" description="Disordered" evidence="3">
    <location>
        <begin position="756"/>
        <end position="832"/>
    </location>
</feature>
<feature type="region of interest" description="Disordered" evidence="3">
    <location>
        <begin position="636"/>
        <end position="665"/>
    </location>
</feature>
<keyword evidence="6" id="KW-1185">Reference proteome</keyword>
<evidence type="ECO:0000313" key="5">
    <source>
        <dbReference type="EMBL" id="RXW24339.1"/>
    </source>
</evidence>
<organism evidence="5 6">
    <name type="scientific">Candolleomyces aberdarensis</name>
    <dbReference type="NCBI Taxonomy" id="2316362"/>
    <lineage>
        <taxon>Eukaryota</taxon>
        <taxon>Fungi</taxon>
        <taxon>Dikarya</taxon>
        <taxon>Basidiomycota</taxon>
        <taxon>Agaricomycotina</taxon>
        <taxon>Agaricomycetes</taxon>
        <taxon>Agaricomycetidae</taxon>
        <taxon>Agaricales</taxon>
        <taxon>Agaricineae</taxon>
        <taxon>Psathyrellaceae</taxon>
        <taxon>Candolleomyces</taxon>
    </lineage>
</organism>
<feature type="compositionally biased region" description="Basic and acidic residues" evidence="3">
    <location>
        <begin position="455"/>
        <end position="473"/>
    </location>
</feature>
<feature type="region of interest" description="Disordered" evidence="3">
    <location>
        <begin position="877"/>
        <end position="920"/>
    </location>
</feature>
<dbReference type="Pfam" id="PF00076">
    <property type="entry name" value="RRM_1"/>
    <property type="match status" value="1"/>
</dbReference>
<proteinExistence type="predicted"/>
<evidence type="ECO:0000256" key="3">
    <source>
        <dbReference type="SAM" id="MobiDB-lite"/>
    </source>
</evidence>
<feature type="compositionally biased region" description="Low complexity" evidence="3">
    <location>
        <begin position="887"/>
        <end position="901"/>
    </location>
</feature>
<feature type="region of interest" description="Disordered" evidence="3">
    <location>
        <begin position="559"/>
        <end position="619"/>
    </location>
</feature>
<dbReference type="Gene3D" id="3.30.70.330">
    <property type="match status" value="2"/>
</dbReference>
<dbReference type="InterPro" id="IPR012677">
    <property type="entry name" value="Nucleotide-bd_a/b_plait_sf"/>
</dbReference>
<dbReference type="Proteomes" id="UP000290288">
    <property type="component" value="Unassembled WGS sequence"/>
</dbReference>
<feature type="compositionally biased region" description="Polar residues" evidence="3">
    <location>
        <begin position="758"/>
        <end position="769"/>
    </location>
</feature>
<feature type="domain" description="RRM" evidence="4">
    <location>
        <begin position="665"/>
        <end position="752"/>
    </location>
</feature>
<dbReference type="SUPFAM" id="SSF54928">
    <property type="entry name" value="RNA-binding domain, RBD"/>
    <property type="match status" value="1"/>
</dbReference>
<dbReference type="EMBL" id="SDEE01000021">
    <property type="protein sequence ID" value="RXW24339.1"/>
    <property type="molecule type" value="Genomic_DNA"/>
</dbReference>
<feature type="compositionally biased region" description="Polar residues" evidence="3">
    <location>
        <begin position="905"/>
        <end position="920"/>
    </location>
</feature>
<dbReference type="PANTHER" id="PTHR10501">
    <property type="entry name" value="U1 SMALL NUCLEAR RIBONUCLEOPROTEIN A/U2 SMALL NUCLEAR RIBONUCLEOPROTEIN B"/>
    <property type="match status" value="1"/>
</dbReference>
<dbReference type="AlphaFoldDB" id="A0A4Q2DVM1"/>
<feature type="region of interest" description="Disordered" evidence="3">
    <location>
        <begin position="112"/>
        <end position="142"/>
    </location>
</feature>
<keyword evidence="1 2" id="KW-0694">RNA-binding</keyword>
<dbReference type="GO" id="GO:0003723">
    <property type="term" value="F:RNA binding"/>
    <property type="evidence" value="ECO:0007669"/>
    <property type="project" value="UniProtKB-UniRule"/>
</dbReference>
<evidence type="ECO:0000256" key="2">
    <source>
        <dbReference type="PROSITE-ProRule" id="PRU00176"/>
    </source>
</evidence>
<name>A0A4Q2DVM1_9AGAR</name>
<dbReference type="PROSITE" id="PS50102">
    <property type="entry name" value="RRM"/>
    <property type="match status" value="1"/>
</dbReference>
<accession>A0A4Q2DVM1</accession>
<dbReference type="InterPro" id="IPR000504">
    <property type="entry name" value="RRM_dom"/>
</dbReference>
<comment type="caution">
    <text evidence="5">The sequence shown here is derived from an EMBL/GenBank/DDBJ whole genome shotgun (WGS) entry which is preliminary data.</text>
</comment>
<feature type="compositionally biased region" description="Basic and acidic residues" evidence="3">
    <location>
        <begin position="416"/>
        <end position="435"/>
    </location>
</feature>